<dbReference type="Gene3D" id="2.60.40.1120">
    <property type="entry name" value="Carboxypeptidase-like, regulatory domain"/>
    <property type="match status" value="1"/>
</dbReference>
<evidence type="ECO:0000256" key="7">
    <source>
        <dbReference type="PROSITE-ProRule" id="PRU01360"/>
    </source>
</evidence>
<dbReference type="EMBL" id="FQUM01000010">
    <property type="protein sequence ID" value="SHF84261.1"/>
    <property type="molecule type" value="Genomic_DNA"/>
</dbReference>
<dbReference type="Pfam" id="PF07715">
    <property type="entry name" value="Plug"/>
    <property type="match status" value="1"/>
</dbReference>
<evidence type="ECO:0000259" key="8">
    <source>
        <dbReference type="Pfam" id="PF07715"/>
    </source>
</evidence>
<evidence type="ECO:0000256" key="4">
    <source>
        <dbReference type="ARBA" id="ARBA00022692"/>
    </source>
</evidence>
<organism evidence="9 10">
    <name type="scientific">Mariniphaga anaerophila</name>
    <dbReference type="NCBI Taxonomy" id="1484053"/>
    <lineage>
        <taxon>Bacteria</taxon>
        <taxon>Pseudomonadati</taxon>
        <taxon>Bacteroidota</taxon>
        <taxon>Bacteroidia</taxon>
        <taxon>Marinilabiliales</taxon>
        <taxon>Prolixibacteraceae</taxon>
        <taxon>Mariniphaga</taxon>
    </lineage>
</organism>
<evidence type="ECO:0000256" key="1">
    <source>
        <dbReference type="ARBA" id="ARBA00004571"/>
    </source>
</evidence>
<comment type="subcellular location">
    <subcellularLocation>
        <location evidence="1 7">Cell outer membrane</location>
        <topology evidence="1 7">Multi-pass membrane protein</topology>
    </subcellularLocation>
</comment>
<dbReference type="InterPro" id="IPR039426">
    <property type="entry name" value="TonB-dep_rcpt-like"/>
</dbReference>
<dbReference type="Gene3D" id="2.40.170.20">
    <property type="entry name" value="TonB-dependent receptor, beta-barrel domain"/>
    <property type="match status" value="1"/>
</dbReference>
<feature type="domain" description="TonB-dependent receptor plug" evidence="8">
    <location>
        <begin position="228"/>
        <end position="332"/>
    </location>
</feature>
<dbReference type="InterPro" id="IPR012910">
    <property type="entry name" value="Plug_dom"/>
</dbReference>
<protein>
    <submittedName>
        <fullName evidence="9">TonB-linked outer membrane protein, SusC/RagA family</fullName>
    </submittedName>
</protein>
<dbReference type="NCBIfam" id="TIGR04057">
    <property type="entry name" value="SusC_RagA_signa"/>
    <property type="match status" value="1"/>
</dbReference>
<reference evidence="10" key="1">
    <citation type="submission" date="2016-11" db="EMBL/GenBank/DDBJ databases">
        <authorList>
            <person name="Varghese N."/>
            <person name="Submissions S."/>
        </authorList>
    </citation>
    <scope>NUCLEOTIDE SEQUENCE [LARGE SCALE GENOMIC DNA]</scope>
    <source>
        <strain evidence="10">DSM 26910</strain>
    </source>
</reference>
<evidence type="ECO:0000256" key="5">
    <source>
        <dbReference type="ARBA" id="ARBA00023136"/>
    </source>
</evidence>
<dbReference type="GO" id="GO:0009279">
    <property type="term" value="C:cell outer membrane"/>
    <property type="evidence" value="ECO:0007669"/>
    <property type="project" value="UniProtKB-SubCell"/>
</dbReference>
<dbReference type="STRING" id="1484053.SAMN05444274_11082"/>
<dbReference type="NCBIfam" id="TIGR04056">
    <property type="entry name" value="OMP_RagA_SusC"/>
    <property type="match status" value="1"/>
</dbReference>
<dbReference type="OrthoDB" id="9768177at2"/>
<dbReference type="InterPro" id="IPR037066">
    <property type="entry name" value="Plug_dom_sf"/>
</dbReference>
<comment type="similarity">
    <text evidence="7">Belongs to the TonB-dependent receptor family.</text>
</comment>
<name>A0A1M5EZ68_9BACT</name>
<dbReference type="InterPro" id="IPR023996">
    <property type="entry name" value="TonB-dep_OMP_SusC/RagA"/>
</dbReference>
<dbReference type="Gene3D" id="2.170.130.10">
    <property type="entry name" value="TonB-dependent receptor, plug domain"/>
    <property type="match status" value="1"/>
</dbReference>
<keyword evidence="4 7" id="KW-0812">Transmembrane</keyword>
<proteinExistence type="inferred from homology"/>
<dbReference type="InterPro" id="IPR036942">
    <property type="entry name" value="Beta-barrel_TonB_sf"/>
</dbReference>
<dbReference type="AlphaFoldDB" id="A0A1M5EZ68"/>
<evidence type="ECO:0000313" key="9">
    <source>
        <dbReference type="EMBL" id="SHF84261.1"/>
    </source>
</evidence>
<dbReference type="SUPFAM" id="SSF56935">
    <property type="entry name" value="Porins"/>
    <property type="match status" value="1"/>
</dbReference>
<keyword evidence="6 7" id="KW-0998">Cell outer membrane</keyword>
<dbReference type="FunFam" id="2.170.130.10:FF:000003">
    <property type="entry name" value="SusC/RagA family TonB-linked outer membrane protein"/>
    <property type="match status" value="1"/>
</dbReference>
<keyword evidence="5 7" id="KW-0472">Membrane</keyword>
<dbReference type="Proteomes" id="UP000184164">
    <property type="component" value="Unassembled WGS sequence"/>
</dbReference>
<dbReference type="PROSITE" id="PS52016">
    <property type="entry name" value="TONB_DEPENDENT_REC_3"/>
    <property type="match status" value="1"/>
</dbReference>
<evidence type="ECO:0000256" key="6">
    <source>
        <dbReference type="ARBA" id="ARBA00023237"/>
    </source>
</evidence>
<evidence type="ECO:0000256" key="3">
    <source>
        <dbReference type="ARBA" id="ARBA00022452"/>
    </source>
</evidence>
<keyword evidence="10" id="KW-1185">Reference proteome</keyword>
<dbReference type="Pfam" id="PF13715">
    <property type="entry name" value="CarbopepD_reg_2"/>
    <property type="match status" value="1"/>
</dbReference>
<dbReference type="SUPFAM" id="SSF49464">
    <property type="entry name" value="Carboxypeptidase regulatory domain-like"/>
    <property type="match status" value="1"/>
</dbReference>
<evidence type="ECO:0000313" key="10">
    <source>
        <dbReference type="Proteomes" id="UP000184164"/>
    </source>
</evidence>
<dbReference type="InterPro" id="IPR023997">
    <property type="entry name" value="TonB-dep_OMP_SusC/RagA_CS"/>
</dbReference>
<gene>
    <name evidence="9" type="ORF">SAMN05444274_11082</name>
</gene>
<keyword evidence="2 7" id="KW-0813">Transport</keyword>
<sequence length="1121" mass="125931">MKNLTKRVGKLCPCSKKTLLIMRLSIYLILIAVFSSSASVYSQATRLTVKMKNAKLSEVFDAIEQQSEFYFFYNRDYFDDVKYVSVNFENTLIDDVLKELLKDERITYEIYDRNILLSIPKASLIASQKNTLQQQKIVSGKVTDSGGQSLPGVTVVVKGTTQGTVTNADGNYSVTNIPEGATLIFSFVGMRTREIVIGDQTIVNLTMDVDAIGIDEVVAVGYGTQRKVNLTGSVGRIDAKEFETRPITNVTQALQGKVPGLLVNQTGGQPGGEQFKINIRGVSTFSNNDPLIIVDGIAMSLVNLNPQDIESISVLKDAASAAIYGARASGGVILVTTKKGSVGKTKISYDAYYGIQTPTMLPDMVNAYEHVMLYREAEYNGNPETTVYKYTLEEMEAYRKGELPETDRVDYLFNSAGQHSHNLSLSGGSEINQYLLSIGITSQDGTLRNTSSNRYNFRLNNNIRVSERFNINLNVQYAPTRRHQMSEATYPSGPTRGLSDIIYNAAFRRGADDFIFTSDGRWASVTGWANRIGLASEDGGFQERALNRFTGVVTLDYKLLPSLSINGMYGGKFDHTRQVDYSKRMQFINPDDLTTVDFDYNINSLLIYNKDNYQHNAQLLLNYDKTFGENHEVKGLLGFSQEWNTDTWERVGRRNFVTDDIYVINAGSSDPSVWTTASSASEWALRSYFGRLNYSLNNRYLFETTMRYDGSSRFSENNRWGFFPSFSAGWRLSEESFMENIDWVNNFKIRASWGQVGNQNIALYQYYSTVATSAYYFGGVAQTATYYSGTPNASLKWETKTTSNIGFDLGLANSKLNIEFDLFKENTEGILMKPAVPTSYGLGAPYQNVATVENFGWETQISYRNNIKEFSYHVALQISDAQNKVVSMIGSPQISSNRITEIGYEMNEWYGYKAIGIFATQEEVDNYAKLNPKTGIGDLKIEDISNDGKITAADRQRLGSSRPRFPYGISIDLGWRNFDFSAFVQGVAYKKTFIDRPTQPFGGSLETAQKNHLDRWHLAEDGVTWIPGEFPKMRISSFNNRFSSFWLQNAAYLRMKNIQLGYSLPSSLLNKYGIDRFRLYVSGENLFTLTGIYGCDPEAPDSRATFYPLSRIINFGINLSF</sequence>
<accession>A0A1M5EZ68</accession>
<keyword evidence="3 7" id="KW-1134">Transmembrane beta strand</keyword>
<dbReference type="RefSeq" id="WP_083570835.1">
    <property type="nucleotide sequence ID" value="NZ_FQUM01000010.1"/>
</dbReference>
<dbReference type="InterPro" id="IPR008969">
    <property type="entry name" value="CarboxyPept-like_regulatory"/>
</dbReference>
<evidence type="ECO:0000256" key="2">
    <source>
        <dbReference type="ARBA" id="ARBA00022448"/>
    </source>
</evidence>